<dbReference type="Proteomes" id="UP000520767">
    <property type="component" value="Unassembled WGS sequence"/>
</dbReference>
<evidence type="ECO:0000313" key="6">
    <source>
        <dbReference type="Proteomes" id="UP000520767"/>
    </source>
</evidence>
<dbReference type="GO" id="GO:0003700">
    <property type="term" value="F:DNA-binding transcription factor activity"/>
    <property type="evidence" value="ECO:0007669"/>
    <property type="project" value="InterPro"/>
</dbReference>
<protein>
    <submittedName>
        <fullName evidence="5">AraC-like DNA-binding protein</fullName>
    </submittedName>
</protein>
<proteinExistence type="predicted"/>
<sequence>MTEYSERPSAHEVFACTWSRSLPAGAPPTHVVPDACADVLWHSETGRLLVAGPDTRAHRTSLSAGLLVAVRFLPGRAPAGLGVPSSAVRDERIDLDELWPGDRVRRLTDDLAATSTVAAASRVLADAVAGVRGEWDPAVPRLVSLIRRGDRVATVADALGWTERQLHRRSVAAFGYGPKTLQRILRFDRAVRLARDGADLASVAYATRYADQAHLARDVKSFAGVPMTTLLGVS</sequence>
<name>A0A7W7Q8H6_9PSEU</name>
<dbReference type="Pfam" id="PF20240">
    <property type="entry name" value="DUF6597"/>
    <property type="match status" value="1"/>
</dbReference>
<organism evidence="5 6">
    <name type="scientific">Actinophytocola algeriensis</name>
    <dbReference type="NCBI Taxonomy" id="1768010"/>
    <lineage>
        <taxon>Bacteria</taxon>
        <taxon>Bacillati</taxon>
        <taxon>Actinomycetota</taxon>
        <taxon>Actinomycetes</taxon>
        <taxon>Pseudonocardiales</taxon>
        <taxon>Pseudonocardiaceae</taxon>
    </lineage>
</organism>
<dbReference type="EMBL" id="JACHJQ010000005">
    <property type="protein sequence ID" value="MBB4908949.1"/>
    <property type="molecule type" value="Genomic_DNA"/>
</dbReference>
<evidence type="ECO:0000256" key="2">
    <source>
        <dbReference type="ARBA" id="ARBA00023125"/>
    </source>
</evidence>
<keyword evidence="1" id="KW-0805">Transcription regulation</keyword>
<dbReference type="Pfam" id="PF12833">
    <property type="entry name" value="HTH_18"/>
    <property type="match status" value="1"/>
</dbReference>
<dbReference type="AlphaFoldDB" id="A0A7W7Q8H6"/>
<dbReference type="PANTHER" id="PTHR46796:SF15">
    <property type="entry name" value="BLL1074 PROTEIN"/>
    <property type="match status" value="1"/>
</dbReference>
<dbReference type="GO" id="GO:0043565">
    <property type="term" value="F:sequence-specific DNA binding"/>
    <property type="evidence" value="ECO:0007669"/>
    <property type="project" value="InterPro"/>
</dbReference>
<evidence type="ECO:0000256" key="1">
    <source>
        <dbReference type="ARBA" id="ARBA00023015"/>
    </source>
</evidence>
<keyword evidence="6" id="KW-1185">Reference proteome</keyword>
<dbReference type="Gene3D" id="1.10.10.60">
    <property type="entry name" value="Homeodomain-like"/>
    <property type="match status" value="1"/>
</dbReference>
<gene>
    <name evidence="5" type="ORF">FHR82_005202</name>
</gene>
<dbReference type="PANTHER" id="PTHR46796">
    <property type="entry name" value="HTH-TYPE TRANSCRIPTIONAL ACTIVATOR RHAS-RELATED"/>
    <property type="match status" value="1"/>
</dbReference>
<dbReference type="RefSeq" id="WP_311771270.1">
    <property type="nucleotide sequence ID" value="NZ_JACHJQ010000005.1"/>
</dbReference>
<evidence type="ECO:0000313" key="5">
    <source>
        <dbReference type="EMBL" id="MBB4908949.1"/>
    </source>
</evidence>
<keyword evidence="2 5" id="KW-0238">DNA-binding</keyword>
<comment type="caution">
    <text evidence="5">The sequence shown here is derived from an EMBL/GenBank/DDBJ whole genome shotgun (WGS) entry which is preliminary data.</text>
</comment>
<reference evidence="5 6" key="1">
    <citation type="submission" date="2020-08" db="EMBL/GenBank/DDBJ databases">
        <title>Genomic Encyclopedia of Type Strains, Phase III (KMG-III): the genomes of soil and plant-associated and newly described type strains.</title>
        <authorList>
            <person name="Whitman W."/>
        </authorList>
    </citation>
    <scope>NUCLEOTIDE SEQUENCE [LARGE SCALE GENOMIC DNA]</scope>
    <source>
        <strain evidence="5 6">CECT 8960</strain>
    </source>
</reference>
<dbReference type="InterPro" id="IPR018060">
    <property type="entry name" value="HTH_AraC"/>
</dbReference>
<dbReference type="SMART" id="SM00342">
    <property type="entry name" value="HTH_ARAC"/>
    <property type="match status" value="1"/>
</dbReference>
<dbReference type="PROSITE" id="PS01124">
    <property type="entry name" value="HTH_ARAC_FAMILY_2"/>
    <property type="match status" value="1"/>
</dbReference>
<evidence type="ECO:0000259" key="4">
    <source>
        <dbReference type="PROSITE" id="PS01124"/>
    </source>
</evidence>
<feature type="domain" description="HTH araC/xylS-type" evidence="4">
    <location>
        <begin position="136"/>
        <end position="233"/>
    </location>
</feature>
<dbReference type="InterPro" id="IPR050204">
    <property type="entry name" value="AraC_XylS_family_regulators"/>
</dbReference>
<accession>A0A7W7Q8H6</accession>
<dbReference type="InterPro" id="IPR046532">
    <property type="entry name" value="DUF6597"/>
</dbReference>
<keyword evidence="3" id="KW-0804">Transcription</keyword>
<evidence type="ECO:0000256" key="3">
    <source>
        <dbReference type="ARBA" id="ARBA00023163"/>
    </source>
</evidence>